<name>A0A2V5K9V9_9BACL</name>
<dbReference type="EMBL" id="QJVJ01000002">
    <property type="protein sequence ID" value="PYI56188.1"/>
    <property type="molecule type" value="Genomic_DNA"/>
</dbReference>
<proteinExistence type="predicted"/>
<dbReference type="Proteomes" id="UP000247476">
    <property type="component" value="Unassembled WGS sequence"/>
</dbReference>
<protein>
    <submittedName>
        <fullName evidence="1">Uncharacterized protein</fullName>
    </submittedName>
</protein>
<sequence>MNLFAGETVDDYGSIEKTGQLARQLDKLTTRCFFHRTETSYIPLPFIRTDTSYNWKFPYPTD</sequence>
<evidence type="ECO:0000313" key="2">
    <source>
        <dbReference type="Proteomes" id="UP000247476"/>
    </source>
</evidence>
<gene>
    <name evidence="1" type="ORF">DLM86_04150</name>
</gene>
<reference evidence="1 2" key="1">
    <citation type="submission" date="2018-05" db="EMBL/GenBank/DDBJ databases">
        <title>Paenibacillus flagellatus sp. nov., isolated from selenium mineral soil.</title>
        <authorList>
            <person name="Dai X."/>
        </authorList>
    </citation>
    <scope>NUCLEOTIDE SEQUENCE [LARGE SCALE GENOMIC DNA]</scope>
    <source>
        <strain evidence="1 2">DXL2</strain>
    </source>
</reference>
<dbReference type="AlphaFoldDB" id="A0A2V5K9V9"/>
<organism evidence="1 2">
    <name type="scientific">Paenibacillus flagellatus</name>
    <dbReference type="NCBI Taxonomy" id="2211139"/>
    <lineage>
        <taxon>Bacteria</taxon>
        <taxon>Bacillati</taxon>
        <taxon>Bacillota</taxon>
        <taxon>Bacilli</taxon>
        <taxon>Bacillales</taxon>
        <taxon>Paenibacillaceae</taxon>
        <taxon>Paenibacillus</taxon>
    </lineage>
</organism>
<comment type="caution">
    <text evidence="1">The sequence shown here is derived from an EMBL/GenBank/DDBJ whole genome shotgun (WGS) entry which is preliminary data.</text>
</comment>
<accession>A0A2V5K9V9</accession>
<keyword evidence="2" id="KW-1185">Reference proteome</keyword>
<evidence type="ECO:0000313" key="1">
    <source>
        <dbReference type="EMBL" id="PYI56188.1"/>
    </source>
</evidence>